<sequence length="195" mass="22490">MCSSKGSNMVISLLHHFLENYGLGEMSMDVHCDNCSGQNKNKYVLWYMAWRTLRALHSEITVNFMPAGHTKFAPDWCFGLLKRRFRLSEVHCLQDLCNVVETSTKRRINRSAACWEQKLVRFSQNAQGVVFLKKDLNGPEEEFLMVTDATTTAQQRLAHMPAEIPPPGLPEARRQYLRQHIRPFVRPGVQDRLCP</sequence>
<comment type="caution">
    <text evidence="2">The sequence shown here is derived from an EMBL/GenBank/DDBJ whole genome shotgun (WGS) entry which is preliminary data.</text>
</comment>
<proteinExistence type="predicted"/>
<evidence type="ECO:0000313" key="2">
    <source>
        <dbReference type="EMBL" id="KAK7486304.1"/>
    </source>
</evidence>
<dbReference type="InterPro" id="IPR057191">
    <property type="entry name" value="DUF7869"/>
</dbReference>
<dbReference type="AlphaFoldDB" id="A0ABD0KGN3"/>
<name>A0ABD0KGN3_9CAEN</name>
<keyword evidence="3" id="KW-1185">Reference proteome</keyword>
<dbReference type="PANTHER" id="PTHR34415">
    <property type="entry name" value="INTEGRASE CATALYTIC DOMAIN-CONTAINING PROTEIN"/>
    <property type="match status" value="1"/>
</dbReference>
<feature type="domain" description="DUF7869" evidence="1">
    <location>
        <begin position="5"/>
        <end position="111"/>
    </location>
</feature>
<dbReference type="Proteomes" id="UP001519460">
    <property type="component" value="Unassembled WGS sequence"/>
</dbReference>
<dbReference type="Pfam" id="PF25273">
    <property type="entry name" value="DUF7869"/>
    <property type="match status" value="1"/>
</dbReference>
<reference evidence="2 3" key="1">
    <citation type="journal article" date="2023" name="Sci. Data">
        <title>Genome assembly of the Korean intertidal mud-creeper Batillaria attramentaria.</title>
        <authorList>
            <person name="Patra A.K."/>
            <person name="Ho P.T."/>
            <person name="Jun S."/>
            <person name="Lee S.J."/>
            <person name="Kim Y."/>
            <person name="Won Y.J."/>
        </authorList>
    </citation>
    <scope>NUCLEOTIDE SEQUENCE [LARGE SCALE GENOMIC DNA]</scope>
    <source>
        <strain evidence="2">Wonlab-2016</strain>
    </source>
</reference>
<protein>
    <recommendedName>
        <fullName evidence="1">DUF7869 domain-containing protein</fullName>
    </recommendedName>
</protein>
<dbReference type="PANTHER" id="PTHR34415:SF1">
    <property type="entry name" value="INTEGRASE CATALYTIC DOMAIN-CONTAINING PROTEIN"/>
    <property type="match status" value="1"/>
</dbReference>
<dbReference type="EMBL" id="JACVVK020000181">
    <property type="protein sequence ID" value="KAK7486304.1"/>
    <property type="molecule type" value="Genomic_DNA"/>
</dbReference>
<evidence type="ECO:0000259" key="1">
    <source>
        <dbReference type="Pfam" id="PF25273"/>
    </source>
</evidence>
<accession>A0ABD0KGN3</accession>
<organism evidence="2 3">
    <name type="scientific">Batillaria attramentaria</name>
    <dbReference type="NCBI Taxonomy" id="370345"/>
    <lineage>
        <taxon>Eukaryota</taxon>
        <taxon>Metazoa</taxon>
        <taxon>Spiralia</taxon>
        <taxon>Lophotrochozoa</taxon>
        <taxon>Mollusca</taxon>
        <taxon>Gastropoda</taxon>
        <taxon>Caenogastropoda</taxon>
        <taxon>Sorbeoconcha</taxon>
        <taxon>Cerithioidea</taxon>
        <taxon>Batillariidae</taxon>
        <taxon>Batillaria</taxon>
    </lineage>
</organism>
<evidence type="ECO:0000313" key="3">
    <source>
        <dbReference type="Proteomes" id="UP001519460"/>
    </source>
</evidence>
<gene>
    <name evidence="2" type="ORF">BaRGS_00022474</name>
</gene>